<accession>A0AAE3AF18</accession>
<evidence type="ECO:0000313" key="1">
    <source>
        <dbReference type="EMBL" id="MCC2131094.1"/>
    </source>
</evidence>
<gene>
    <name evidence="1" type="ORF">LKD37_16600</name>
</gene>
<dbReference type="RefSeq" id="WP_302930208.1">
    <property type="nucleotide sequence ID" value="NZ_JAJEPW010000104.1"/>
</dbReference>
<dbReference type="EMBL" id="JAJEPW010000104">
    <property type="protein sequence ID" value="MCC2131094.1"/>
    <property type="molecule type" value="Genomic_DNA"/>
</dbReference>
<sequence>MNIFEAIKRRIQKKYPIDAEGADEEVGVNMVEFDGVEYMELMKLPLDGNTYVFLSNPEDASDFFVKKLIVEDGEQYLTGIDSREEFDNALLHFTKQALGT</sequence>
<organism evidence="1 2">
    <name type="scientific">Brotocaccenecus cirricatena</name>
    <dbReference type="NCBI Taxonomy" id="3064195"/>
    <lineage>
        <taxon>Bacteria</taxon>
        <taxon>Bacillati</taxon>
        <taxon>Bacillota</taxon>
        <taxon>Clostridia</taxon>
        <taxon>Eubacteriales</taxon>
        <taxon>Oscillospiraceae</taxon>
        <taxon>Brotocaccenecus</taxon>
    </lineage>
</organism>
<dbReference type="Proteomes" id="UP001199319">
    <property type="component" value="Unassembled WGS sequence"/>
</dbReference>
<protein>
    <submittedName>
        <fullName evidence="1">Uncharacterized protein</fullName>
    </submittedName>
</protein>
<name>A0AAE3AF18_9FIRM</name>
<dbReference type="AlphaFoldDB" id="A0AAE3AF18"/>
<keyword evidence="2" id="KW-1185">Reference proteome</keyword>
<comment type="caution">
    <text evidence="1">The sequence shown here is derived from an EMBL/GenBank/DDBJ whole genome shotgun (WGS) entry which is preliminary data.</text>
</comment>
<proteinExistence type="predicted"/>
<evidence type="ECO:0000313" key="2">
    <source>
        <dbReference type="Proteomes" id="UP001199319"/>
    </source>
</evidence>
<reference evidence="1" key="1">
    <citation type="submission" date="2021-10" db="EMBL/GenBank/DDBJ databases">
        <title>Anaerobic single-cell dispensing facilitates the cultivation of human gut bacteria.</title>
        <authorList>
            <person name="Afrizal A."/>
        </authorList>
    </citation>
    <scope>NUCLEOTIDE SEQUENCE</scope>
    <source>
        <strain evidence="1">CLA-AA-H272</strain>
    </source>
</reference>